<gene>
    <name evidence="1" type="ORF">G7057_01600</name>
</gene>
<keyword evidence="2" id="KW-1185">Reference proteome</keyword>
<evidence type="ECO:0000313" key="2">
    <source>
        <dbReference type="Proteomes" id="UP000501451"/>
    </source>
</evidence>
<dbReference type="RefSeq" id="WP_076765268.1">
    <property type="nucleotide sequence ID" value="NZ_CP049740.1"/>
</dbReference>
<organism evidence="1 2">
    <name type="scientific">Jeotgalibaca arthritidis</name>
    <dbReference type="NCBI Taxonomy" id="1868794"/>
    <lineage>
        <taxon>Bacteria</taxon>
        <taxon>Bacillati</taxon>
        <taxon>Bacillota</taxon>
        <taxon>Bacilli</taxon>
        <taxon>Lactobacillales</taxon>
        <taxon>Carnobacteriaceae</taxon>
        <taxon>Jeotgalibaca</taxon>
    </lineage>
</organism>
<dbReference type="AlphaFoldDB" id="A0A6G7K7Q7"/>
<dbReference type="Proteomes" id="UP000501451">
    <property type="component" value="Chromosome"/>
</dbReference>
<dbReference type="EMBL" id="CP049740">
    <property type="protein sequence ID" value="QII81294.1"/>
    <property type="molecule type" value="Genomic_DNA"/>
</dbReference>
<reference evidence="1 2" key="1">
    <citation type="journal article" date="2017" name="Int. J. Syst. Evol. Microbiol.">
        <title>Jeotgalibaca porci sp. nov. and Jeotgalibaca arthritidis sp. nov., isolated from pigs, and emended description of the genus Jeotgalibaca.</title>
        <authorList>
            <person name="Zamora L."/>
            <person name="Perez-Sancho M."/>
            <person name="Dominguez L."/>
            <person name="Fernandez-Garayzabal J.F."/>
            <person name="Vela A.I."/>
        </authorList>
    </citation>
    <scope>NUCLEOTIDE SEQUENCE [LARGE SCALE GENOMIC DNA]</scope>
    <source>
        <strain evidence="1 2">CECT 9157</strain>
    </source>
</reference>
<dbReference type="KEGG" id="jar:G7057_01600"/>
<protein>
    <submittedName>
        <fullName evidence="1">Uncharacterized protein</fullName>
    </submittedName>
</protein>
<sequence length="324" mass="38217">MEKDNLLMTEVTIQGRFYDMALYSGKLYLWGNDQTLHIYRWNKWMESVVFSDLPIYQYALSTQFLSLNISNLAPFLVKEVVISPHMRDFVIFNHTLYLITDDGFYSLDTDQAEPHLNKIQSGSFHLLSLSEKNRMILVSNETGVYEYRSEQQKMIHWDDTPTASIVWDNHHILQLDDAKQPLQLLRFHVSKKEPILLSKVSKDQLYTQQLYSNTSLLQSHRKEETSNLFGYLSSEETASLDSLLEIVVVQNVPHPYLSTPTLDENSLYIEESDGLYLLLDDKPYLIAQQDYQKYRTFYKSRNYKHYLHYLTRDTLTILIFHKRT</sequence>
<name>A0A6G7K7Q7_9LACT</name>
<proteinExistence type="predicted"/>
<accession>A0A6G7K7Q7</accession>
<evidence type="ECO:0000313" key="1">
    <source>
        <dbReference type="EMBL" id="QII81294.1"/>
    </source>
</evidence>